<evidence type="ECO:0000256" key="1">
    <source>
        <dbReference type="ARBA" id="ARBA00005196"/>
    </source>
</evidence>
<dbReference type="NCBIfam" id="TIGR00652">
    <property type="entry name" value="DapF"/>
    <property type="match status" value="1"/>
</dbReference>
<evidence type="ECO:0000256" key="6">
    <source>
        <dbReference type="ARBA" id="ARBA00023235"/>
    </source>
</evidence>
<dbReference type="GO" id="GO:0005829">
    <property type="term" value="C:cytosol"/>
    <property type="evidence" value="ECO:0007669"/>
    <property type="project" value="TreeGrafter"/>
</dbReference>
<dbReference type="OrthoDB" id="9805408at2"/>
<feature type="site" description="Could be important to modulate the pK values of the two catalytic cysteine residues" evidence="8">
    <location>
        <position position="163"/>
    </location>
</feature>
<dbReference type="Pfam" id="PF01678">
    <property type="entry name" value="DAP_epimerase"/>
    <property type="match status" value="2"/>
</dbReference>
<dbReference type="SUPFAM" id="SSF54506">
    <property type="entry name" value="Diaminopimelate epimerase-like"/>
    <property type="match status" value="2"/>
</dbReference>
<dbReference type="Proteomes" id="UP000294919">
    <property type="component" value="Unassembled WGS sequence"/>
</dbReference>
<feature type="binding site" evidence="8">
    <location>
        <begin position="72"/>
        <end position="73"/>
    </location>
    <ligand>
        <name>substrate</name>
    </ligand>
</feature>
<dbReference type="AlphaFoldDB" id="A0A4R2K3N3"/>
<feature type="binding site" evidence="8">
    <location>
        <begin position="222"/>
        <end position="223"/>
    </location>
    <ligand>
        <name>substrate</name>
    </ligand>
</feature>
<comment type="function">
    <text evidence="8">Catalyzes the stereoinversion of LL-2,6-diaminopimelate (L,L-DAP) to meso-diaminopimelate (meso-DAP), a precursor of L-lysine and an essential component of the bacterial peptidoglycan.</text>
</comment>
<evidence type="ECO:0000256" key="2">
    <source>
        <dbReference type="ARBA" id="ARBA00010219"/>
    </source>
</evidence>
<keyword evidence="11" id="KW-1185">Reference proteome</keyword>
<feature type="active site" description="Proton donor" evidence="8">
    <location>
        <position position="71"/>
    </location>
</feature>
<dbReference type="HAMAP" id="MF_00197">
    <property type="entry name" value="DAP_epimerase"/>
    <property type="match status" value="1"/>
</dbReference>
<comment type="subcellular location">
    <subcellularLocation>
        <location evidence="8">Cytoplasm</location>
    </subcellularLocation>
</comment>
<keyword evidence="6 8" id="KW-0413">Isomerase</keyword>
<sequence>MKFTKMHGAGNDFVLFNGIEQKIDDYEKLAIKVCDRHFSVGGDGIMVAEKSDVADVKMVYYNSDGSQGEMCGNGVRCFSKFVYDHHIVNKEVFRVETLAGIKTIWLEVDEKGEVKLVKVNMGKPIFDAQKIPVLCKDEKVIEKHIEIDGKNIVFSSVLVGVPHTVIFVEDIKGIDINDLGYKIEAHPKFPKKTNVNFVEVKERNKINVYTWERGAGRTLACGTGCCSSVVIGNILNKLDNHVRVQAEGGVIEVALKDAFEIFMKGSATTICIGNFENM</sequence>
<protein>
    <recommendedName>
        <fullName evidence="3 8">Diaminopimelate epimerase</fullName>
        <shortName evidence="8">DAP epimerase</shortName>
        <ecNumber evidence="3 8">5.1.1.7</ecNumber>
    </recommendedName>
    <alternativeName>
        <fullName evidence="8">PLP-independent amino acid racemase</fullName>
    </alternativeName>
</protein>
<evidence type="ECO:0000256" key="7">
    <source>
        <dbReference type="ARBA" id="ARBA00051712"/>
    </source>
</evidence>
<feature type="binding site" evidence="8">
    <location>
        <position position="11"/>
    </location>
    <ligand>
        <name>substrate</name>
    </ligand>
</feature>
<evidence type="ECO:0000256" key="9">
    <source>
        <dbReference type="PROSITE-ProRule" id="PRU10125"/>
    </source>
</evidence>
<evidence type="ECO:0000313" key="10">
    <source>
        <dbReference type="EMBL" id="TCO67733.1"/>
    </source>
</evidence>
<feature type="binding site" evidence="8">
    <location>
        <position position="194"/>
    </location>
    <ligand>
        <name>substrate</name>
    </ligand>
</feature>
<evidence type="ECO:0000256" key="8">
    <source>
        <dbReference type="HAMAP-Rule" id="MF_00197"/>
    </source>
</evidence>
<evidence type="ECO:0000256" key="5">
    <source>
        <dbReference type="ARBA" id="ARBA00023154"/>
    </source>
</evidence>
<comment type="caution">
    <text evidence="10">The sequence shown here is derived from an EMBL/GenBank/DDBJ whole genome shotgun (WGS) entry which is preliminary data.</text>
</comment>
<dbReference type="PANTHER" id="PTHR31689:SF0">
    <property type="entry name" value="DIAMINOPIMELATE EPIMERASE"/>
    <property type="match status" value="1"/>
</dbReference>
<accession>A0A4R2K3N3</accession>
<reference evidence="10 11" key="1">
    <citation type="submission" date="2019-03" db="EMBL/GenBank/DDBJ databases">
        <title>Genomic Encyclopedia of Type Strains, Phase IV (KMG-IV): sequencing the most valuable type-strain genomes for metagenomic binning, comparative biology and taxonomic classification.</title>
        <authorList>
            <person name="Goeker M."/>
        </authorList>
    </citation>
    <scope>NUCLEOTIDE SEQUENCE [LARGE SCALE GENOMIC DNA]</scope>
    <source>
        <strain evidence="10 11">DSM 102940</strain>
    </source>
</reference>
<dbReference type="Gene3D" id="3.10.310.10">
    <property type="entry name" value="Diaminopimelate Epimerase, Chain A, domain 1"/>
    <property type="match status" value="2"/>
</dbReference>
<comment type="similarity">
    <text evidence="2 8">Belongs to the diaminopimelate epimerase family.</text>
</comment>
<dbReference type="GO" id="GO:0009089">
    <property type="term" value="P:lysine biosynthetic process via diaminopimelate"/>
    <property type="evidence" value="ECO:0007669"/>
    <property type="project" value="UniProtKB-UniRule"/>
</dbReference>
<dbReference type="UniPathway" id="UPA00034">
    <property type="reaction ID" value="UER00025"/>
</dbReference>
<dbReference type="EC" id="5.1.1.7" evidence="3 8"/>
<comment type="caution">
    <text evidence="8">Lacks conserved residue(s) required for the propagation of feature annotation.</text>
</comment>
<proteinExistence type="inferred from homology"/>
<feature type="site" description="Could be important to modulate the pK values of the two catalytic cysteine residues" evidence="8">
    <location>
        <position position="212"/>
    </location>
</feature>
<evidence type="ECO:0000256" key="4">
    <source>
        <dbReference type="ARBA" id="ARBA00022605"/>
    </source>
</evidence>
<dbReference type="EMBL" id="SLWV01000056">
    <property type="protein sequence ID" value="TCO67733.1"/>
    <property type="molecule type" value="Genomic_DNA"/>
</dbReference>
<feature type="binding site" evidence="8">
    <location>
        <begin position="212"/>
        <end position="213"/>
    </location>
    <ligand>
        <name>substrate</name>
    </ligand>
</feature>
<evidence type="ECO:0000256" key="3">
    <source>
        <dbReference type="ARBA" id="ARBA00013080"/>
    </source>
</evidence>
<evidence type="ECO:0000313" key="11">
    <source>
        <dbReference type="Proteomes" id="UP000294919"/>
    </source>
</evidence>
<comment type="pathway">
    <text evidence="1 8">Amino-acid biosynthesis; L-lysine biosynthesis via DAP pathway; DL-2,6-diaminopimelate from LL-2,6-diaminopimelate: step 1/1.</text>
</comment>
<keyword evidence="8" id="KW-0963">Cytoplasm</keyword>
<keyword evidence="4 8" id="KW-0028">Amino-acid biosynthesis</keyword>
<name>A0A4R2K3N3_9FIRM</name>
<feature type="active site" evidence="9">
    <location>
        <position position="71"/>
    </location>
</feature>
<dbReference type="RefSeq" id="WP_132248423.1">
    <property type="nucleotide sequence ID" value="NZ_SLWV01000056.1"/>
</dbReference>
<feature type="binding site" evidence="8">
    <location>
        <position position="62"/>
    </location>
    <ligand>
        <name>substrate</name>
    </ligand>
</feature>
<dbReference type="PROSITE" id="PS01326">
    <property type="entry name" value="DAP_EPIMERASE"/>
    <property type="match status" value="1"/>
</dbReference>
<gene>
    <name evidence="8" type="primary">dapF</name>
    <name evidence="10" type="ORF">EV214_1561</name>
</gene>
<dbReference type="InterPro" id="IPR001653">
    <property type="entry name" value="DAP_epimerase_DapF"/>
</dbReference>
<dbReference type="PANTHER" id="PTHR31689">
    <property type="entry name" value="DIAMINOPIMELATE EPIMERASE, CHLOROPLASTIC"/>
    <property type="match status" value="1"/>
</dbReference>
<dbReference type="InterPro" id="IPR018510">
    <property type="entry name" value="DAP_epimerase_AS"/>
</dbReference>
<organism evidence="10 11">
    <name type="scientific">Marinisporobacter balticus</name>
    <dbReference type="NCBI Taxonomy" id="2018667"/>
    <lineage>
        <taxon>Bacteria</taxon>
        <taxon>Bacillati</taxon>
        <taxon>Bacillota</taxon>
        <taxon>Clostridia</taxon>
        <taxon>Peptostreptococcales</taxon>
        <taxon>Thermotaleaceae</taxon>
        <taxon>Marinisporobacter</taxon>
    </lineage>
</organism>
<keyword evidence="5 8" id="KW-0457">Lysine biosynthesis</keyword>
<dbReference type="GO" id="GO:0008837">
    <property type="term" value="F:diaminopimelate epimerase activity"/>
    <property type="evidence" value="ECO:0007669"/>
    <property type="project" value="UniProtKB-UniRule"/>
</dbReference>
<comment type="subunit">
    <text evidence="8">Homodimer.</text>
</comment>
<comment type="catalytic activity">
    <reaction evidence="7 8">
        <text>(2S,6S)-2,6-diaminopimelate = meso-2,6-diaminopimelate</text>
        <dbReference type="Rhea" id="RHEA:15393"/>
        <dbReference type="ChEBI" id="CHEBI:57609"/>
        <dbReference type="ChEBI" id="CHEBI:57791"/>
        <dbReference type="EC" id="5.1.1.7"/>
    </reaction>
</comment>
<feature type="active site" description="Proton acceptor" evidence="8">
    <location>
        <position position="221"/>
    </location>
</feature>